<keyword evidence="2" id="KW-1185">Reference proteome</keyword>
<reference evidence="1 2" key="1">
    <citation type="submission" date="2020-06" db="EMBL/GenBank/DDBJ databases">
        <title>The yeast mating-type switching endonuclease HO is a domesticated member of an unorthodox homing genetic element family.</title>
        <authorList>
            <person name="Coughlan A.Y."/>
            <person name="Lombardi L."/>
            <person name="Braun-Galleani S."/>
            <person name="Martos A.R."/>
            <person name="Galeote V."/>
            <person name="Bigey F."/>
            <person name="Dequin S."/>
            <person name="Byrne K.P."/>
            <person name="Wolfe K.H."/>
        </authorList>
    </citation>
    <scope>NUCLEOTIDE SEQUENCE [LARGE SCALE GENOMIC DNA]</scope>
    <source>
        <strain evidence="1 2">CBS764</strain>
    </source>
</reference>
<sequence>MFKSARRAGLAGSAVQVPVAVHAAGAAQHVDRDELLQFVGAFVAEKEAAITVGGGGEEVDATLGGALAQLKRFERDLKGLAPAALDA</sequence>
<evidence type="ECO:0000313" key="2">
    <source>
        <dbReference type="Proteomes" id="UP000515788"/>
    </source>
</evidence>
<accession>A0A7G3ZEL6</accession>
<protein>
    <submittedName>
        <fullName evidence="1">Uncharacterized protein</fullName>
    </submittedName>
</protein>
<dbReference type="InterPro" id="IPR013239">
    <property type="entry name" value="RNA_polI_Rpa14"/>
</dbReference>
<dbReference type="Proteomes" id="UP000515788">
    <property type="component" value="Chromosome 3"/>
</dbReference>
<dbReference type="Pfam" id="PF08203">
    <property type="entry name" value="RNA_polI_A14"/>
    <property type="match status" value="1"/>
</dbReference>
<dbReference type="GeneID" id="59325089"/>
<name>A0A7G3ZEL6_9SACH</name>
<dbReference type="KEGG" id="tgb:HG536_0C01200"/>
<dbReference type="Gene3D" id="6.10.250.3390">
    <property type="match status" value="1"/>
</dbReference>
<proteinExistence type="predicted"/>
<gene>
    <name evidence="1" type="ORF">HG536_0C01200</name>
</gene>
<dbReference type="OrthoDB" id="4093689at2759"/>
<dbReference type="RefSeq" id="XP_037138627.1">
    <property type="nucleotide sequence ID" value="XM_037282732.1"/>
</dbReference>
<evidence type="ECO:0000313" key="1">
    <source>
        <dbReference type="EMBL" id="QLL31952.1"/>
    </source>
</evidence>
<organism evidence="1 2">
    <name type="scientific">Torulaspora globosa</name>
    <dbReference type="NCBI Taxonomy" id="48254"/>
    <lineage>
        <taxon>Eukaryota</taxon>
        <taxon>Fungi</taxon>
        <taxon>Dikarya</taxon>
        <taxon>Ascomycota</taxon>
        <taxon>Saccharomycotina</taxon>
        <taxon>Saccharomycetes</taxon>
        <taxon>Saccharomycetales</taxon>
        <taxon>Saccharomycetaceae</taxon>
        <taxon>Torulaspora</taxon>
    </lineage>
</organism>
<dbReference type="EMBL" id="CP059248">
    <property type="protein sequence ID" value="QLL31952.1"/>
    <property type="molecule type" value="Genomic_DNA"/>
</dbReference>
<dbReference type="AlphaFoldDB" id="A0A7G3ZEL6"/>